<proteinExistence type="predicted"/>
<gene>
    <name evidence="1" type="ORF">ceV_062</name>
</gene>
<name>A0A0N9QPY9_9VIRU</name>
<evidence type="ECO:0000313" key="1">
    <source>
        <dbReference type="EMBL" id="ALH22968.1"/>
    </source>
</evidence>
<organism evidence="1 2">
    <name type="scientific">Chrysochromulina ericina virus CeV-01B</name>
    <dbReference type="NCBI Taxonomy" id="3070830"/>
    <lineage>
        <taxon>Viruses</taxon>
        <taxon>Varidnaviria</taxon>
        <taxon>Bamfordvirae</taxon>
        <taxon>Nucleocytoviricota</taxon>
        <taxon>Megaviricetes</taxon>
        <taxon>Imitervirales</taxon>
        <taxon>Mesomimiviridae</taxon>
        <taxon>Tethysvirus</taxon>
        <taxon>Tethysvirus raunefjordenense</taxon>
    </lineage>
</organism>
<protein>
    <submittedName>
        <fullName evidence="1">Uncharacterized protein</fullName>
    </submittedName>
</protein>
<accession>A0A0N9QPY9</accession>
<evidence type="ECO:0000313" key="2">
    <source>
        <dbReference type="Proteomes" id="UP000203826"/>
    </source>
</evidence>
<keyword evidence="2" id="KW-1185">Reference proteome</keyword>
<dbReference type="EMBL" id="KT820662">
    <property type="protein sequence ID" value="ALH22968.1"/>
    <property type="molecule type" value="Genomic_DNA"/>
</dbReference>
<sequence>MEEKDNKTKREILIDSILEKTNKYSREQLEKILDEKENQLIEFVLRQTNMKREDVIEKLNKNDFDSIKVIKEHFGIKDKKNNNVVSVNQQVYREIRGFMDKAAKQYRFSKELEKRKEEMLEFIRERENRVNENKKLLTTVEVSHEEVQEN</sequence>
<reference evidence="1 2" key="1">
    <citation type="journal article" date="2015" name="Genome Announc.">
        <title>The 474-Kilobase-Pair Complete Genome Sequence of CeV-01B, a Virus Infecting Haptolina (Chrysochromulina) ericina (Prymnesiophyceae).</title>
        <authorList>
            <person name="Gallot-Lavallee L."/>
            <person name="Pagarete A."/>
            <person name="Legendre M."/>
            <person name="Santini S."/>
            <person name="Sandaa R.A."/>
            <person name="Himmelbauer H."/>
            <person name="Ogata H."/>
            <person name="Bratbak G."/>
            <person name="Claverie J.M."/>
        </authorList>
    </citation>
    <scope>NUCLEOTIDE SEQUENCE [LARGE SCALE GENOMIC DNA]</scope>
    <source>
        <strain evidence="1">CeV-01B</strain>
    </source>
</reference>
<dbReference type="KEGG" id="vg:26048929"/>
<dbReference type="Proteomes" id="UP000203826">
    <property type="component" value="Segment"/>
</dbReference>